<accession>A0A1G2LSG1</accession>
<comment type="caution">
    <text evidence="5">The sequence shown here is derived from an EMBL/GenBank/DDBJ whole genome shotgun (WGS) entry which is preliminary data.</text>
</comment>
<dbReference type="SUPFAM" id="SSF53850">
    <property type="entry name" value="Periplasmic binding protein-like II"/>
    <property type="match status" value="1"/>
</dbReference>
<dbReference type="Pfam" id="PF09084">
    <property type="entry name" value="NMT1"/>
    <property type="match status" value="1"/>
</dbReference>
<proteinExistence type="inferred from homology"/>
<keyword evidence="5" id="KW-0808">Transferase</keyword>
<dbReference type="EMBL" id="MHQY01000005">
    <property type="protein sequence ID" value="OHA14585.1"/>
    <property type="molecule type" value="Genomic_DNA"/>
</dbReference>
<name>A0A1G2LSG1_9BACT</name>
<dbReference type="Gene3D" id="3.40.190.10">
    <property type="entry name" value="Periplasmic binding protein-like II"/>
    <property type="match status" value="2"/>
</dbReference>
<keyword evidence="3" id="KW-0732">Signal</keyword>
<organism evidence="5 6">
    <name type="scientific">Candidatus Sungbacteria bacterium RIFCSPLOWO2_12_FULL_41_11</name>
    <dbReference type="NCBI Taxonomy" id="1802286"/>
    <lineage>
        <taxon>Bacteria</taxon>
        <taxon>Candidatus Sungiibacteriota</taxon>
    </lineage>
</organism>
<dbReference type="AlphaFoldDB" id="A0A1G2LSG1"/>
<gene>
    <name evidence="5" type="ORF">A3G49_05330</name>
</gene>
<dbReference type="PANTHER" id="PTHR30024:SF47">
    <property type="entry name" value="TAURINE-BINDING PERIPLASMIC PROTEIN"/>
    <property type="match status" value="1"/>
</dbReference>
<evidence type="ECO:0000313" key="6">
    <source>
        <dbReference type="Proteomes" id="UP000177171"/>
    </source>
</evidence>
<dbReference type="GO" id="GO:0042597">
    <property type="term" value="C:periplasmic space"/>
    <property type="evidence" value="ECO:0007669"/>
    <property type="project" value="UniProtKB-SubCell"/>
</dbReference>
<dbReference type="Proteomes" id="UP000177171">
    <property type="component" value="Unassembled WGS sequence"/>
</dbReference>
<evidence type="ECO:0000256" key="1">
    <source>
        <dbReference type="ARBA" id="ARBA00004418"/>
    </source>
</evidence>
<evidence type="ECO:0000256" key="3">
    <source>
        <dbReference type="ARBA" id="ARBA00022729"/>
    </source>
</evidence>
<dbReference type="InterPro" id="IPR015168">
    <property type="entry name" value="SsuA/THI5"/>
</dbReference>
<evidence type="ECO:0000256" key="2">
    <source>
        <dbReference type="ARBA" id="ARBA00010742"/>
    </source>
</evidence>
<dbReference type="PANTHER" id="PTHR30024">
    <property type="entry name" value="ALIPHATIC SULFONATES-BINDING PROTEIN-RELATED"/>
    <property type="match status" value="1"/>
</dbReference>
<dbReference type="NCBIfam" id="TIGR03427">
    <property type="entry name" value="ABC_peri_uca"/>
    <property type="match status" value="1"/>
</dbReference>
<reference evidence="5 6" key="1">
    <citation type="journal article" date="2016" name="Nat. Commun.">
        <title>Thousands of microbial genomes shed light on interconnected biogeochemical processes in an aquifer system.</title>
        <authorList>
            <person name="Anantharaman K."/>
            <person name="Brown C.T."/>
            <person name="Hug L.A."/>
            <person name="Sharon I."/>
            <person name="Castelle C.J."/>
            <person name="Probst A.J."/>
            <person name="Thomas B.C."/>
            <person name="Singh A."/>
            <person name="Wilkins M.J."/>
            <person name="Karaoz U."/>
            <person name="Brodie E.L."/>
            <person name="Williams K.H."/>
            <person name="Hubbard S.S."/>
            <person name="Banfield J.F."/>
        </authorList>
    </citation>
    <scope>NUCLEOTIDE SEQUENCE [LARGE SCALE GENOMIC DNA]</scope>
</reference>
<evidence type="ECO:0000313" key="5">
    <source>
        <dbReference type="EMBL" id="OHA14585.1"/>
    </source>
</evidence>
<feature type="domain" description="SsuA/THI5-like" evidence="4">
    <location>
        <begin position="67"/>
        <end position="225"/>
    </location>
</feature>
<sequence>MERREFVFAGAIAALALSVTFFFGVFTMPKLSEAAKPEKYRIAWSRYVGWEPYGYMEQSGILKKWAQKYGIEIELVFFTDYVESINQYTGGQFHGVTVTNMDTLTMPAVGGVDSTAIVVGDFSNGNDGVVLKNGSNVRDLKGRKVKLVEGSVSHYLLARALDKEGRGLTERDMTLVHTSDAQIQDVFLSDSDSRAAVVTWNPMLMEVRTAKGSKMVFDSSQIPGEIIDMLVVKTDAPDKLKKALAGAWYETMAVMSANDKTAAASAEFMAKNSGATLAQFKAQLKTTAMFYKAADAVAFTKGKQLKDTMEYVRTFSFDHGLYGEGKKSKDFVGIQFPDKSVMGDAKNVKFRFDSTYMQLAAEGKL</sequence>
<evidence type="ECO:0000259" key="4">
    <source>
        <dbReference type="Pfam" id="PF09084"/>
    </source>
</evidence>
<dbReference type="GO" id="GO:0016301">
    <property type="term" value="F:kinase activity"/>
    <property type="evidence" value="ECO:0007669"/>
    <property type="project" value="UniProtKB-KW"/>
</dbReference>
<keyword evidence="5" id="KW-0418">Kinase</keyword>
<comment type="subcellular location">
    <subcellularLocation>
        <location evidence="1">Periplasm</location>
    </subcellularLocation>
</comment>
<protein>
    <submittedName>
        <fullName evidence="5">Lipid kinase</fullName>
    </submittedName>
</protein>
<comment type="similarity">
    <text evidence="2">Belongs to the bacterial solute-binding protein SsuA/TauA family.</text>
</comment>
<dbReference type="InterPro" id="IPR017793">
    <property type="entry name" value="ABC_transptr_urea-assoc_sub-bd"/>
</dbReference>